<dbReference type="AlphaFoldDB" id="A0A1C4DT14"/>
<keyword evidence="2" id="KW-1185">Reference proteome</keyword>
<accession>A0A1C4DT14</accession>
<dbReference type="STRING" id="1335309.GA0116948_10694"/>
<protein>
    <submittedName>
        <fullName evidence="1">Uncharacterized protein</fullName>
    </submittedName>
</protein>
<evidence type="ECO:0000313" key="2">
    <source>
        <dbReference type="Proteomes" id="UP000242818"/>
    </source>
</evidence>
<dbReference type="EMBL" id="FMAR01000006">
    <property type="protein sequence ID" value="SCC34518.1"/>
    <property type="molecule type" value="Genomic_DNA"/>
</dbReference>
<dbReference type="Proteomes" id="UP000242818">
    <property type="component" value="Unassembled WGS sequence"/>
</dbReference>
<evidence type="ECO:0000313" key="1">
    <source>
        <dbReference type="EMBL" id="SCC34518.1"/>
    </source>
</evidence>
<proteinExistence type="predicted"/>
<gene>
    <name evidence="1" type="ORF">GA0116948_10694</name>
</gene>
<sequence>MLSPCQHYIHMNTQPTFTAKKAFNEKKLENLIAAFVQQVNELNNMSLKHISIYLHGEEGCFYEATPLQDQGVIPLENNVTYRELEVAAPVQNRIYLISRG</sequence>
<organism evidence="1 2">
    <name type="scientific">Chitinophaga costaii</name>
    <dbReference type="NCBI Taxonomy" id="1335309"/>
    <lineage>
        <taxon>Bacteria</taxon>
        <taxon>Pseudomonadati</taxon>
        <taxon>Bacteroidota</taxon>
        <taxon>Chitinophagia</taxon>
        <taxon>Chitinophagales</taxon>
        <taxon>Chitinophagaceae</taxon>
        <taxon>Chitinophaga</taxon>
    </lineage>
</organism>
<reference evidence="1 2" key="1">
    <citation type="submission" date="2016-08" db="EMBL/GenBank/DDBJ databases">
        <authorList>
            <person name="Seilhamer J.J."/>
        </authorList>
    </citation>
    <scope>NUCLEOTIDE SEQUENCE [LARGE SCALE GENOMIC DNA]</scope>
    <source>
        <strain evidence="1 2">A37T2</strain>
    </source>
</reference>
<name>A0A1C4DT14_9BACT</name>